<dbReference type="PANTHER" id="PTHR43124:SF3">
    <property type="entry name" value="CHLORAMPHENICOL EFFLUX PUMP RV0191"/>
    <property type="match status" value="1"/>
</dbReference>
<dbReference type="PROSITE" id="PS50850">
    <property type="entry name" value="MFS"/>
    <property type="match status" value="1"/>
</dbReference>
<dbReference type="EMBL" id="QGKM01000055">
    <property type="protein sequence ID" value="PWQ94393.1"/>
    <property type="molecule type" value="Genomic_DNA"/>
</dbReference>
<evidence type="ECO:0000256" key="2">
    <source>
        <dbReference type="ARBA" id="ARBA00022475"/>
    </source>
</evidence>
<keyword evidence="4 6" id="KW-1133">Transmembrane helix</keyword>
<dbReference type="RefSeq" id="WP_109838788.1">
    <property type="nucleotide sequence ID" value="NZ_QGKM01000055.1"/>
</dbReference>
<dbReference type="GO" id="GO:0005886">
    <property type="term" value="C:plasma membrane"/>
    <property type="evidence" value="ECO:0007669"/>
    <property type="project" value="UniProtKB-SubCell"/>
</dbReference>
<keyword evidence="2" id="KW-1003">Cell membrane</keyword>
<feature type="transmembrane region" description="Helical" evidence="6">
    <location>
        <begin position="210"/>
        <end position="235"/>
    </location>
</feature>
<feature type="transmembrane region" description="Helical" evidence="6">
    <location>
        <begin position="277"/>
        <end position="297"/>
    </location>
</feature>
<keyword evidence="9" id="KW-1185">Reference proteome</keyword>
<dbReference type="PANTHER" id="PTHR43124">
    <property type="entry name" value="PURINE EFFLUX PUMP PBUE"/>
    <property type="match status" value="1"/>
</dbReference>
<dbReference type="Gene3D" id="1.20.1250.20">
    <property type="entry name" value="MFS general substrate transporter like domains"/>
    <property type="match status" value="2"/>
</dbReference>
<feature type="transmembrane region" description="Helical" evidence="6">
    <location>
        <begin position="366"/>
        <end position="385"/>
    </location>
</feature>
<feature type="transmembrane region" description="Helical" evidence="6">
    <location>
        <begin position="76"/>
        <end position="97"/>
    </location>
</feature>
<dbReference type="AlphaFoldDB" id="A0A317CAN3"/>
<dbReference type="OrthoDB" id="5368493at2"/>
<protein>
    <recommendedName>
        <fullName evidence="7">Major facilitator superfamily (MFS) profile domain-containing protein</fullName>
    </recommendedName>
</protein>
<feature type="transmembrane region" description="Helical" evidence="6">
    <location>
        <begin position="109"/>
        <end position="127"/>
    </location>
</feature>
<keyword evidence="3 6" id="KW-0812">Transmembrane</keyword>
<name>A0A317CAN3_9GAMM</name>
<comment type="subcellular location">
    <subcellularLocation>
        <location evidence="1">Cell membrane</location>
        <topology evidence="1">Multi-pass membrane protein</topology>
    </subcellularLocation>
</comment>
<feature type="transmembrane region" description="Helical" evidence="6">
    <location>
        <begin position="134"/>
        <end position="156"/>
    </location>
</feature>
<dbReference type="InterPro" id="IPR050189">
    <property type="entry name" value="MFS_Efflux_Transporters"/>
</dbReference>
<feature type="transmembrane region" description="Helical" evidence="6">
    <location>
        <begin position="46"/>
        <end position="69"/>
    </location>
</feature>
<dbReference type="Pfam" id="PF07690">
    <property type="entry name" value="MFS_1"/>
    <property type="match status" value="1"/>
</dbReference>
<feature type="transmembrane region" description="Helical" evidence="6">
    <location>
        <begin position="247"/>
        <end position="268"/>
    </location>
</feature>
<dbReference type="SUPFAM" id="SSF103473">
    <property type="entry name" value="MFS general substrate transporter"/>
    <property type="match status" value="1"/>
</dbReference>
<feature type="transmembrane region" description="Helical" evidence="6">
    <location>
        <begin position="168"/>
        <end position="189"/>
    </location>
</feature>
<dbReference type="Proteomes" id="UP000245539">
    <property type="component" value="Unassembled WGS sequence"/>
</dbReference>
<dbReference type="InterPro" id="IPR036259">
    <property type="entry name" value="MFS_trans_sf"/>
</dbReference>
<keyword evidence="5 6" id="KW-0472">Membrane</keyword>
<evidence type="ECO:0000256" key="3">
    <source>
        <dbReference type="ARBA" id="ARBA00022692"/>
    </source>
</evidence>
<evidence type="ECO:0000256" key="6">
    <source>
        <dbReference type="SAM" id="Phobius"/>
    </source>
</evidence>
<dbReference type="GO" id="GO:0022857">
    <property type="term" value="F:transmembrane transporter activity"/>
    <property type="evidence" value="ECO:0007669"/>
    <property type="project" value="InterPro"/>
</dbReference>
<dbReference type="InterPro" id="IPR011701">
    <property type="entry name" value="MFS"/>
</dbReference>
<evidence type="ECO:0000313" key="9">
    <source>
        <dbReference type="Proteomes" id="UP000245539"/>
    </source>
</evidence>
<evidence type="ECO:0000256" key="5">
    <source>
        <dbReference type="ARBA" id="ARBA00023136"/>
    </source>
</evidence>
<evidence type="ECO:0000259" key="7">
    <source>
        <dbReference type="PROSITE" id="PS50850"/>
    </source>
</evidence>
<dbReference type="CDD" id="cd06174">
    <property type="entry name" value="MFS"/>
    <property type="match status" value="1"/>
</dbReference>
<proteinExistence type="predicted"/>
<accession>A0A317CAN3</accession>
<comment type="caution">
    <text evidence="8">The sequence shown here is derived from an EMBL/GenBank/DDBJ whole genome shotgun (WGS) entry which is preliminary data.</text>
</comment>
<reference evidence="8 9" key="1">
    <citation type="submission" date="2018-05" db="EMBL/GenBank/DDBJ databases">
        <title>Leucothrix arctica sp. nov., isolated from Arctic seawater.</title>
        <authorList>
            <person name="Choi A."/>
            <person name="Baek K."/>
        </authorList>
    </citation>
    <scope>NUCLEOTIDE SEQUENCE [LARGE SCALE GENOMIC DNA]</scope>
    <source>
        <strain evidence="8 9">JCM 18388</strain>
    </source>
</reference>
<feature type="domain" description="Major facilitator superfamily (MFS) profile" evidence="7">
    <location>
        <begin position="10"/>
        <end position="392"/>
    </location>
</feature>
<evidence type="ECO:0000313" key="8">
    <source>
        <dbReference type="EMBL" id="PWQ94393.1"/>
    </source>
</evidence>
<feature type="transmembrane region" description="Helical" evidence="6">
    <location>
        <begin position="303"/>
        <end position="327"/>
    </location>
</feature>
<evidence type="ECO:0000256" key="4">
    <source>
        <dbReference type="ARBA" id="ARBA00022989"/>
    </source>
</evidence>
<gene>
    <name evidence="8" type="ORF">DKW60_16610</name>
</gene>
<evidence type="ECO:0000256" key="1">
    <source>
        <dbReference type="ARBA" id="ARBA00004651"/>
    </source>
</evidence>
<sequence length="392" mass="42161">MTVNKTNWSLVLIIVFAGITAATNIGKVAPVIPLIQQELGLSLVNVGWVVSGFSLAAMFLCLLMSVLATQVGNYRLAVLALLMMGAGGLISANAGSFPALLSGRVTESLGFVMIAVTGPALLAKVALPEDMAIAITLWTIWLPVGVILMLLLSPLLVSLSGWRLVWSVTSWLSLAWALVLGIAVFKIGTAGDRAPRISRAEFRGLFHRNSWLLTLSMTCFSMAYLAATSFAPTFWYETHDISLRQGAYFLTFAMFGTMIGNLSSGLLVKRGYATRKLLLMAFVIPTLIGGCSFLTSLPFWVQYIGFVIFTTLAGAVPTVLMAVAPTYTSSPVQIGPSVAMVFQGATTGQVLGPILLSQLIEYHQHNWSWALLFFSVLAVMGSLLMSQVRPPE</sequence>
<dbReference type="InterPro" id="IPR020846">
    <property type="entry name" value="MFS_dom"/>
</dbReference>
<organism evidence="8 9">
    <name type="scientific">Leucothrix pacifica</name>
    <dbReference type="NCBI Taxonomy" id="1247513"/>
    <lineage>
        <taxon>Bacteria</taxon>
        <taxon>Pseudomonadati</taxon>
        <taxon>Pseudomonadota</taxon>
        <taxon>Gammaproteobacteria</taxon>
        <taxon>Thiotrichales</taxon>
        <taxon>Thiotrichaceae</taxon>
        <taxon>Leucothrix</taxon>
    </lineage>
</organism>
<feature type="transmembrane region" description="Helical" evidence="6">
    <location>
        <begin position="7"/>
        <end position="26"/>
    </location>
</feature>